<keyword evidence="1" id="KW-0812">Transmembrane</keyword>
<dbReference type="EMBL" id="JADKGY010000031">
    <property type="protein sequence ID" value="MBK9984755.1"/>
    <property type="molecule type" value="Genomic_DNA"/>
</dbReference>
<evidence type="ECO:0000313" key="3">
    <source>
        <dbReference type="Proteomes" id="UP000808337"/>
    </source>
</evidence>
<feature type="transmembrane region" description="Helical" evidence="1">
    <location>
        <begin position="252"/>
        <end position="271"/>
    </location>
</feature>
<feature type="transmembrane region" description="Helical" evidence="1">
    <location>
        <begin position="164"/>
        <end position="182"/>
    </location>
</feature>
<feature type="transmembrane region" description="Helical" evidence="1">
    <location>
        <begin position="109"/>
        <end position="128"/>
    </location>
</feature>
<dbReference type="AlphaFoldDB" id="A0A9D7T024"/>
<reference evidence="2 3" key="1">
    <citation type="submission" date="2020-10" db="EMBL/GenBank/DDBJ databases">
        <title>Connecting structure to function with the recovery of over 1000 high-quality activated sludge metagenome-assembled genomes encoding full-length rRNA genes using long-read sequencing.</title>
        <authorList>
            <person name="Singleton C.M."/>
            <person name="Petriglieri F."/>
            <person name="Kristensen J.M."/>
            <person name="Kirkegaard R.H."/>
            <person name="Michaelsen T.Y."/>
            <person name="Andersen M.H."/>
            <person name="Karst S.M."/>
            <person name="Dueholm M.S."/>
            <person name="Nielsen P.H."/>
            <person name="Albertsen M."/>
        </authorList>
    </citation>
    <scope>NUCLEOTIDE SEQUENCE [LARGE SCALE GENOMIC DNA]</scope>
    <source>
        <strain evidence="2">Ribe_18-Q3-R11-54_MAXAC.273</strain>
    </source>
</reference>
<feature type="transmembrane region" description="Helical" evidence="1">
    <location>
        <begin position="31"/>
        <end position="50"/>
    </location>
</feature>
<protein>
    <recommendedName>
        <fullName evidence="4">Glycosyltransferase RgtA/B/C/D-like domain-containing protein</fullName>
    </recommendedName>
</protein>
<keyword evidence="1" id="KW-1133">Transmembrane helix</keyword>
<organism evidence="2 3">
    <name type="scientific">Candidatus Opimibacter skivensis</name>
    <dbReference type="NCBI Taxonomy" id="2982028"/>
    <lineage>
        <taxon>Bacteria</taxon>
        <taxon>Pseudomonadati</taxon>
        <taxon>Bacteroidota</taxon>
        <taxon>Saprospiria</taxon>
        <taxon>Saprospirales</taxon>
        <taxon>Saprospiraceae</taxon>
        <taxon>Candidatus Opimibacter</taxon>
    </lineage>
</organism>
<dbReference type="Proteomes" id="UP000808337">
    <property type="component" value="Unassembled WGS sequence"/>
</dbReference>
<feature type="transmembrane region" description="Helical" evidence="1">
    <location>
        <begin position="191"/>
        <end position="211"/>
    </location>
</feature>
<gene>
    <name evidence="2" type="ORF">IPP15_20735</name>
</gene>
<feature type="transmembrane region" description="Helical" evidence="1">
    <location>
        <begin position="223"/>
        <end position="240"/>
    </location>
</feature>
<evidence type="ECO:0008006" key="4">
    <source>
        <dbReference type="Google" id="ProtNLM"/>
    </source>
</evidence>
<accession>A0A9D7T024</accession>
<feature type="transmembrane region" description="Helical" evidence="1">
    <location>
        <begin position="6"/>
        <end position="24"/>
    </location>
</feature>
<name>A0A9D7T024_9BACT</name>
<evidence type="ECO:0000256" key="1">
    <source>
        <dbReference type="SAM" id="Phobius"/>
    </source>
</evidence>
<evidence type="ECO:0000313" key="2">
    <source>
        <dbReference type="EMBL" id="MBK9984755.1"/>
    </source>
</evidence>
<keyword evidence="1" id="KW-0472">Membrane</keyword>
<sequence>MKTSDKVTIAFWTVISVFFGTNLFHYSTKEMGMSHVYSFFLFCLLIYHLPKYFKSPHFLNSLALGGILGWIVLIRPTNIILCLLVLLYNVYTIASFRERIRFFITNYKSVLTIMLAGFIMFIPQLMYWKEMTGHWIYYSYTDEGFKYWNKPKIFAVLFDVQNGLLLYSPMVILMLIGVLYGLKNKKFHSPAILLIFILATYAFASWWAWWFGGAFGHRSYVEYYAILAIPLAGLIQKVFSSPRRIVRISFQLLLILLMVYSVRLSYLYTSLGGPWDGADWRWNWDKYAWIMSYFFKIW</sequence>
<proteinExistence type="predicted"/>
<feature type="transmembrane region" description="Helical" evidence="1">
    <location>
        <begin position="62"/>
        <end position="88"/>
    </location>
</feature>
<comment type="caution">
    <text evidence="2">The sequence shown here is derived from an EMBL/GenBank/DDBJ whole genome shotgun (WGS) entry which is preliminary data.</text>
</comment>